<dbReference type="Pfam" id="PF00536">
    <property type="entry name" value="SAM_1"/>
    <property type="match status" value="1"/>
</dbReference>
<dbReference type="EMBL" id="JRKL02003644">
    <property type="protein sequence ID" value="KAF3954604.1"/>
    <property type="molecule type" value="Genomic_DNA"/>
</dbReference>
<evidence type="ECO:0000256" key="2">
    <source>
        <dbReference type="SAM" id="MobiDB-lite"/>
    </source>
</evidence>
<keyword evidence="1" id="KW-0677">Repeat</keyword>
<evidence type="ECO:0000313" key="4">
    <source>
        <dbReference type="EMBL" id="KAF3954604.1"/>
    </source>
</evidence>
<dbReference type="PANTHER" id="PTHR10627">
    <property type="entry name" value="SCP160"/>
    <property type="match status" value="1"/>
</dbReference>
<keyword evidence="5" id="KW-1185">Reference proteome</keyword>
<dbReference type="Proteomes" id="UP000737018">
    <property type="component" value="Unassembled WGS sequence"/>
</dbReference>
<feature type="region of interest" description="Disordered" evidence="2">
    <location>
        <begin position="94"/>
        <end position="115"/>
    </location>
</feature>
<evidence type="ECO:0000256" key="1">
    <source>
        <dbReference type="ARBA" id="ARBA00022737"/>
    </source>
</evidence>
<dbReference type="PROSITE" id="PS50105">
    <property type="entry name" value="SAM_DOMAIN"/>
    <property type="match status" value="1"/>
</dbReference>
<gene>
    <name evidence="4" type="ORF">CMV_020068</name>
</gene>
<accession>A0A8J4QX73</accession>
<feature type="domain" description="SAM" evidence="3">
    <location>
        <begin position="265"/>
        <end position="328"/>
    </location>
</feature>
<dbReference type="SUPFAM" id="SSF47769">
    <property type="entry name" value="SAM/Pointed domain"/>
    <property type="match status" value="1"/>
</dbReference>
<comment type="caution">
    <text evidence="4">The sequence shown here is derived from an EMBL/GenBank/DDBJ whole genome shotgun (WGS) entry which is preliminary data.</text>
</comment>
<dbReference type="OrthoDB" id="539213at2759"/>
<dbReference type="InterPro" id="IPR013761">
    <property type="entry name" value="SAM/pointed_sf"/>
</dbReference>
<dbReference type="Gene3D" id="1.10.150.50">
    <property type="entry name" value="Transcription Factor, Ets-1"/>
    <property type="match status" value="1"/>
</dbReference>
<evidence type="ECO:0000313" key="5">
    <source>
        <dbReference type="Proteomes" id="UP000737018"/>
    </source>
</evidence>
<dbReference type="InterPro" id="IPR001660">
    <property type="entry name" value="SAM"/>
</dbReference>
<protein>
    <recommendedName>
        <fullName evidence="3">SAM domain-containing protein</fullName>
    </recommendedName>
</protein>
<reference evidence="4" key="1">
    <citation type="submission" date="2020-03" db="EMBL/GenBank/DDBJ databases">
        <title>Castanea mollissima Vanexum genome sequencing.</title>
        <authorList>
            <person name="Staton M."/>
        </authorList>
    </citation>
    <scope>NUCLEOTIDE SEQUENCE</scope>
    <source>
        <tissue evidence="4">Leaf</tissue>
    </source>
</reference>
<organism evidence="4 5">
    <name type="scientific">Castanea mollissima</name>
    <name type="common">Chinese chestnut</name>
    <dbReference type="NCBI Taxonomy" id="60419"/>
    <lineage>
        <taxon>Eukaryota</taxon>
        <taxon>Viridiplantae</taxon>
        <taxon>Streptophyta</taxon>
        <taxon>Embryophyta</taxon>
        <taxon>Tracheophyta</taxon>
        <taxon>Spermatophyta</taxon>
        <taxon>Magnoliopsida</taxon>
        <taxon>eudicotyledons</taxon>
        <taxon>Gunneridae</taxon>
        <taxon>Pentapetalae</taxon>
        <taxon>rosids</taxon>
        <taxon>fabids</taxon>
        <taxon>Fagales</taxon>
        <taxon>Fagaceae</taxon>
        <taxon>Castanea</taxon>
    </lineage>
</organism>
<feature type="region of interest" description="Disordered" evidence="2">
    <location>
        <begin position="198"/>
        <end position="245"/>
    </location>
</feature>
<dbReference type="AlphaFoldDB" id="A0A8J4QX73"/>
<name>A0A8J4QX73_9ROSI</name>
<evidence type="ECO:0000259" key="3">
    <source>
        <dbReference type="PROSITE" id="PS50105"/>
    </source>
</evidence>
<dbReference type="SMART" id="SM00454">
    <property type="entry name" value="SAM"/>
    <property type="match status" value="1"/>
</dbReference>
<sequence>MEVLLSHKGFVQILNSRVLYMMLVLSMNSKRQRRPNVRLGEIGDVSAAFACRFTQKTEAKLGHKRWRHDFVNPQEFKNNFICGFSKFTASEPGISPGTSADLQQNRENKNPNSSNMASEFAISEELGMIKSGLDFSNITRKCRVMKRRGRDARNNNSVFGGTWSYKLSPEFSSEDGRESGGKDFIGFTSNACGDDFPDNGFKDLSDQETPATSKEACEYNTNEPTYDARQQGNLNDPWKEDACYEDNNSFPKSGDVWDEMGSGGSDVYSVKRWLEELGFGKYASVFEIHEVDEEALPLLTLEDLKEMGVFAVGPRRKLFNAIQQLKGEDDSA</sequence>
<proteinExistence type="predicted"/>
<feature type="compositionally biased region" description="Polar residues" evidence="2">
    <location>
        <begin position="219"/>
        <end position="234"/>
    </location>
</feature>
<dbReference type="CDD" id="cd09487">
    <property type="entry name" value="SAM_superfamily"/>
    <property type="match status" value="1"/>
</dbReference>
<dbReference type="PANTHER" id="PTHR10627:SF65">
    <property type="entry name" value="SAM DOMAIN-CONTAINING PROTEIN"/>
    <property type="match status" value="1"/>
</dbReference>